<evidence type="ECO:0000313" key="2">
    <source>
        <dbReference type="Proteomes" id="UP001367508"/>
    </source>
</evidence>
<dbReference type="Proteomes" id="UP001367508">
    <property type="component" value="Unassembled WGS sequence"/>
</dbReference>
<dbReference type="AlphaFoldDB" id="A0AAN9PYM6"/>
<comment type="caution">
    <text evidence="1">The sequence shown here is derived from an EMBL/GenBank/DDBJ whole genome shotgun (WGS) entry which is preliminary data.</text>
</comment>
<name>A0AAN9PYM6_CANGL</name>
<sequence>MVTTYYRTGCFRGYRGKAWFGLITLIGRGTQIAAPVTNQIEGFMALWDLWKKAMSRRQESSADCETTDLMGEPNSLCKHYKPQLQGQEPVLFEEVSNLQLHRILNPQNVCKQFLSTGSNRLLGFILHEPTPFGGIQTPTRYEFANHGAMPRKISYSSDQSFVYMPIN</sequence>
<reference evidence="1 2" key="1">
    <citation type="submission" date="2024-01" db="EMBL/GenBank/DDBJ databases">
        <title>The genomes of 5 underutilized Papilionoideae crops provide insights into root nodulation and disease resistanc.</title>
        <authorList>
            <person name="Jiang F."/>
        </authorList>
    </citation>
    <scope>NUCLEOTIDE SEQUENCE [LARGE SCALE GENOMIC DNA]</scope>
    <source>
        <strain evidence="1">LVBAO_FW01</strain>
        <tissue evidence="1">Leaves</tissue>
    </source>
</reference>
<gene>
    <name evidence="1" type="ORF">VNO77_34566</name>
</gene>
<accession>A0AAN9PYM6</accession>
<keyword evidence="2" id="KW-1185">Reference proteome</keyword>
<protein>
    <submittedName>
        <fullName evidence="1">Uncharacterized protein</fullName>
    </submittedName>
</protein>
<dbReference type="EMBL" id="JAYMYQ010000008">
    <property type="protein sequence ID" value="KAK7315981.1"/>
    <property type="molecule type" value="Genomic_DNA"/>
</dbReference>
<proteinExistence type="predicted"/>
<organism evidence="1 2">
    <name type="scientific">Canavalia gladiata</name>
    <name type="common">Sword bean</name>
    <name type="synonym">Dolichos gladiatus</name>
    <dbReference type="NCBI Taxonomy" id="3824"/>
    <lineage>
        <taxon>Eukaryota</taxon>
        <taxon>Viridiplantae</taxon>
        <taxon>Streptophyta</taxon>
        <taxon>Embryophyta</taxon>
        <taxon>Tracheophyta</taxon>
        <taxon>Spermatophyta</taxon>
        <taxon>Magnoliopsida</taxon>
        <taxon>eudicotyledons</taxon>
        <taxon>Gunneridae</taxon>
        <taxon>Pentapetalae</taxon>
        <taxon>rosids</taxon>
        <taxon>fabids</taxon>
        <taxon>Fabales</taxon>
        <taxon>Fabaceae</taxon>
        <taxon>Papilionoideae</taxon>
        <taxon>50 kb inversion clade</taxon>
        <taxon>NPAAA clade</taxon>
        <taxon>indigoferoid/millettioid clade</taxon>
        <taxon>Phaseoleae</taxon>
        <taxon>Canavalia</taxon>
    </lineage>
</organism>
<evidence type="ECO:0000313" key="1">
    <source>
        <dbReference type="EMBL" id="KAK7315981.1"/>
    </source>
</evidence>